<accession>A0ABQ7QXM1</accession>
<protein>
    <recommendedName>
        <fullName evidence="4">Epg5-like TPR domain-containing protein</fullName>
    </recommendedName>
</protein>
<dbReference type="PANTHER" id="PTHR31139:SF4">
    <property type="entry name" value="ECTOPIC P GRANULES PROTEIN 5 HOMOLOG"/>
    <property type="match status" value="1"/>
</dbReference>
<keyword evidence="2" id="KW-0072">Autophagy</keyword>
<dbReference type="PANTHER" id="PTHR31139">
    <property type="entry name" value="ECTOPIC P GRANULES PROTEIN 5 HOMOLOG"/>
    <property type="match status" value="1"/>
</dbReference>
<organism evidence="5 6">
    <name type="scientific">Plutella xylostella</name>
    <name type="common">Diamondback moth</name>
    <name type="synonym">Plutella maculipennis</name>
    <dbReference type="NCBI Taxonomy" id="51655"/>
    <lineage>
        <taxon>Eukaryota</taxon>
        <taxon>Metazoa</taxon>
        <taxon>Ecdysozoa</taxon>
        <taxon>Arthropoda</taxon>
        <taxon>Hexapoda</taxon>
        <taxon>Insecta</taxon>
        <taxon>Pterygota</taxon>
        <taxon>Neoptera</taxon>
        <taxon>Endopterygota</taxon>
        <taxon>Lepidoptera</taxon>
        <taxon>Glossata</taxon>
        <taxon>Ditrysia</taxon>
        <taxon>Yponomeutoidea</taxon>
        <taxon>Plutellidae</taxon>
        <taxon>Plutella</taxon>
    </lineage>
</organism>
<evidence type="ECO:0000259" key="4">
    <source>
        <dbReference type="Pfam" id="PF26573"/>
    </source>
</evidence>
<reference evidence="5 6" key="1">
    <citation type="submission" date="2021-06" db="EMBL/GenBank/DDBJ databases">
        <title>A haploid diamondback moth (Plutella xylostella L.) genome assembly resolves 31 chromosomes and identifies a diamide resistance mutation.</title>
        <authorList>
            <person name="Ward C.M."/>
            <person name="Perry K.D."/>
            <person name="Baker G."/>
            <person name="Powis K."/>
            <person name="Heckel D.G."/>
            <person name="Baxter S.W."/>
        </authorList>
    </citation>
    <scope>NUCLEOTIDE SEQUENCE [LARGE SCALE GENOMIC DNA]</scope>
    <source>
        <strain evidence="5 6">LV</strain>
        <tissue evidence="5">Single pupa</tissue>
    </source>
</reference>
<evidence type="ECO:0000256" key="1">
    <source>
        <dbReference type="ARBA" id="ARBA00010948"/>
    </source>
</evidence>
<keyword evidence="6" id="KW-1185">Reference proteome</keyword>
<dbReference type="InterPro" id="IPR058750">
    <property type="entry name" value="TPR_Epg5"/>
</dbReference>
<feature type="compositionally biased region" description="Acidic residues" evidence="3">
    <location>
        <begin position="421"/>
        <end position="438"/>
    </location>
</feature>
<evidence type="ECO:0000256" key="3">
    <source>
        <dbReference type="SAM" id="MobiDB-lite"/>
    </source>
</evidence>
<sequence>MPLLMQIDTTPYSGVSLQSQLDIGLWLTAWAGGASHEPRWRALRRLKLHRVWWGYPHVHHHVDDPPPFTPAADKDNNTLFLETYYLLATAWGHSVPVICTHGVEVLHRLASAGRARDVTHCLSAILVIMTQSPESISLTPKFVEVFSLLAGSAPSLIQRALGRGAEPGANMLLKLMTTQLAHASTVANVSVSSVLSVWLHSLWSTSGSLLQAAMLACPLTAQLDQHCAAMEESNPGSVTAALSPHHPPLCASALRTRHGDEARALWPRVLSALHAQRVRGESAHVDNALKSIGAQMTSDELVIHKTAAAVLAAPLSSSAYLELWMLFFSLYLQRPPEDPRDTTAPIGPLFFSGFIKSRVLAQLKKKLQEVITYHYTESERLKNEQKLLTIQPETTHTERVVKSSKPDLDLLPPLKLVDLTGESDESSESSDSEEEKMEDIEVNVGEGDRQLQNLITYHVAAETISRTYLSWLEEGDKVRAMPHMLRHIPDQALAAARKAELSKLMPPSSPDDEDMVPIAGDPRPLVVPKTPFERVVAMLKTYPVRGMRRRRRMSIKSPIEDAKVESPRHSVSLTDKHLRDIERLAQEWESEVSRVSKLDSALWELVTTLRVRRPIAPVPKSCPNKCKPITLVVPAHEWCISTGSERSIRDNRTGARNALRRLARPRPNAAKTAAALQTITRQVTSADTAMVIMERAWLCGRDARAAACAPARLALTSIVTDLAEVMSYSPFTRQSSF</sequence>
<dbReference type="Pfam" id="PF26573">
    <property type="entry name" value="TPR_Epg5_2"/>
    <property type="match status" value="1"/>
</dbReference>
<evidence type="ECO:0000313" key="6">
    <source>
        <dbReference type="Proteomes" id="UP000823941"/>
    </source>
</evidence>
<name>A0ABQ7QXM1_PLUXY</name>
<dbReference type="EMBL" id="JAHIBW010000006">
    <property type="protein sequence ID" value="KAG7309798.1"/>
    <property type="molecule type" value="Genomic_DNA"/>
</dbReference>
<comment type="similarity">
    <text evidence="1">Belongs to the EPG5 family.</text>
</comment>
<evidence type="ECO:0000313" key="5">
    <source>
        <dbReference type="EMBL" id="KAG7309798.1"/>
    </source>
</evidence>
<comment type="caution">
    <text evidence="5">The sequence shown here is derived from an EMBL/GenBank/DDBJ whole genome shotgun (WGS) entry which is preliminary data.</text>
</comment>
<dbReference type="InterPro" id="IPR051436">
    <property type="entry name" value="Autophagy-related_EPG5"/>
</dbReference>
<gene>
    <name evidence="5" type="ORF">JYU34_004299</name>
</gene>
<feature type="domain" description="Epg5-like TPR" evidence="4">
    <location>
        <begin position="262"/>
        <end position="491"/>
    </location>
</feature>
<dbReference type="Proteomes" id="UP000823941">
    <property type="component" value="Chromosome 6"/>
</dbReference>
<evidence type="ECO:0000256" key="2">
    <source>
        <dbReference type="ARBA" id="ARBA00023006"/>
    </source>
</evidence>
<proteinExistence type="inferred from homology"/>
<feature type="region of interest" description="Disordered" evidence="3">
    <location>
        <begin position="419"/>
        <end position="438"/>
    </location>
</feature>